<proteinExistence type="predicted"/>
<sequence>MSEKKLININQEKLEEQILALKKELAAIEKTTRSFEHLLRSHLSDLIIEAQELYVLYKEIKKKKKEKRLEQKKRGKNYTEPTGLIITPKKEKTLISAEQQKEKKRLYREAMLHVHPDKFFMKENETDIATELTSKLIEIYKTESLESLQAFHAHIFEGNTALILSESAAKVKVMATGNYLQQEIERLEKAIDEAKNEQLYKIVTEYENPLTFVDELKDYYENRILQLKKRTRKGL</sequence>
<feature type="coiled-coil region" evidence="1">
    <location>
        <begin position="4"/>
        <end position="31"/>
    </location>
</feature>
<evidence type="ECO:0000313" key="2">
    <source>
        <dbReference type="EMBL" id="AWV97113.1"/>
    </source>
</evidence>
<organism evidence="2 3">
    <name type="scientific">Arcticibacterium luteifluviistationis</name>
    <dbReference type="NCBI Taxonomy" id="1784714"/>
    <lineage>
        <taxon>Bacteria</taxon>
        <taxon>Pseudomonadati</taxon>
        <taxon>Bacteroidota</taxon>
        <taxon>Cytophagia</taxon>
        <taxon>Cytophagales</taxon>
        <taxon>Leadbetterellaceae</taxon>
        <taxon>Arcticibacterium</taxon>
    </lineage>
</organism>
<gene>
    <name evidence="2" type="ORF">DJ013_02555</name>
</gene>
<dbReference type="EMBL" id="CP029480">
    <property type="protein sequence ID" value="AWV97113.1"/>
    <property type="molecule type" value="Genomic_DNA"/>
</dbReference>
<dbReference type="AlphaFoldDB" id="A0A2Z4G7Q8"/>
<protein>
    <recommendedName>
        <fullName evidence="4">J domain-containing protein</fullName>
    </recommendedName>
</protein>
<keyword evidence="3" id="KW-1185">Reference proteome</keyword>
<keyword evidence="1" id="KW-0175">Coiled coil</keyword>
<dbReference type="KEGG" id="als:DJ013_02555"/>
<dbReference type="OrthoDB" id="965484at2"/>
<accession>A0A2Z4G7Q8</accession>
<dbReference type="Proteomes" id="UP000249873">
    <property type="component" value="Chromosome"/>
</dbReference>
<evidence type="ECO:0000313" key="3">
    <source>
        <dbReference type="Proteomes" id="UP000249873"/>
    </source>
</evidence>
<dbReference type="RefSeq" id="WP_111370215.1">
    <property type="nucleotide sequence ID" value="NZ_CP029480.1"/>
</dbReference>
<evidence type="ECO:0000256" key="1">
    <source>
        <dbReference type="SAM" id="Coils"/>
    </source>
</evidence>
<reference evidence="2 3" key="1">
    <citation type="submission" date="2018-05" db="EMBL/GenBank/DDBJ databases">
        <title>Complete genome sequence of Arcticibacterium luteifluviistationis SM1504T, a cytophagaceae bacterium isolated from Arctic surface seawater.</title>
        <authorList>
            <person name="Li Y."/>
            <person name="Qin Q.-L."/>
        </authorList>
    </citation>
    <scope>NUCLEOTIDE SEQUENCE [LARGE SCALE GENOMIC DNA]</scope>
    <source>
        <strain evidence="2 3">SM1504</strain>
    </source>
</reference>
<name>A0A2Z4G7Q8_9BACT</name>
<evidence type="ECO:0008006" key="4">
    <source>
        <dbReference type="Google" id="ProtNLM"/>
    </source>
</evidence>